<dbReference type="Gene3D" id="3.40.50.1820">
    <property type="entry name" value="alpha/beta hydrolase"/>
    <property type="match status" value="1"/>
</dbReference>
<dbReference type="PANTHER" id="PTHR43798">
    <property type="entry name" value="MONOACYLGLYCEROL LIPASE"/>
    <property type="match status" value="1"/>
</dbReference>
<dbReference type="PANTHER" id="PTHR43798:SF33">
    <property type="entry name" value="HYDROLASE, PUTATIVE (AFU_ORTHOLOGUE AFUA_2G14860)-RELATED"/>
    <property type="match status" value="1"/>
</dbReference>
<dbReference type="InterPro" id="IPR029058">
    <property type="entry name" value="AB_hydrolase_fold"/>
</dbReference>
<dbReference type="SUPFAM" id="SSF53474">
    <property type="entry name" value="alpha/beta-Hydrolases"/>
    <property type="match status" value="1"/>
</dbReference>
<dbReference type="STRING" id="420953.SAMN05192543_10573"/>
<protein>
    <submittedName>
        <fullName evidence="2">Aminoacrylate hydrolase</fullName>
    </submittedName>
</protein>
<evidence type="ECO:0000259" key="1">
    <source>
        <dbReference type="Pfam" id="PF00561"/>
    </source>
</evidence>
<accession>A0A1I3MQN8</accession>
<dbReference type="RefSeq" id="WP_091013123.1">
    <property type="nucleotide sequence ID" value="NZ_CP041745.1"/>
</dbReference>
<dbReference type="AlphaFoldDB" id="A0A1I3MQN8"/>
<dbReference type="OrthoDB" id="9780765at2"/>
<organism evidence="2 3">
    <name type="scientific">Paraburkholderia megapolitana</name>
    <dbReference type="NCBI Taxonomy" id="420953"/>
    <lineage>
        <taxon>Bacteria</taxon>
        <taxon>Pseudomonadati</taxon>
        <taxon>Pseudomonadota</taxon>
        <taxon>Betaproteobacteria</taxon>
        <taxon>Burkholderiales</taxon>
        <taxon>Burkholderiaceae</taxon>
        <taxon>Paraburkholderia</taxon>
    </lineage>
</organism>
<proteinExistence type="predicted"/>
<evidence type="ECO:0000313" key="3">
    <source>
        <dbReference type="Proteomes" id="UP000199548"/>
    </source>
</evidence>
<dbReference type="Proteomes" id="UP000199548">
    <property type="component" value="Unassembled WGS sequence"/>
</dbReference>
<dbReference type="InterPro" id="IPR050266">
    <property type="entry name" value="AB_hydrolase_sf"/>
</dbReference>
<reference evidence="2 3" key="1">
    <citation type="submission" date="2016-10" db="EMBL/GenBank/DDBJ databases">
        <authorList>
            <person name="de Groot N.N."/>
        </authorList>
    </citation>
    <scope>NUCLEOTIDE SEQUENCE [LARGE SCALE GENOMIC DNA]</scope>
    <source>
        <strain evidence="2 3">LMG 23650</strain>
    </source>
</reference>
<gene>
    <name evidence="2" type="ORF">SAMN05192543_10573</name>
</gene>
<keyword evidence="2" id="KW-0378">Hydrolase</keyword>
<sequence>MTGPVLFHRIAGTGTGEDAVILLPGLQADHRIWRAVLSILAADWRTVAVDNRGFGQTRFCGEPLSIEAMANDVLRLMDTLSVSRVCIAGHSMGGAIAQWLAYHHPERVRALALCNTFRAMRSVELAAIADRLKEPCDARDWADIQRQLTSRLFAGGALLGAAGAAIAERRAATTNAIHASGLRRQIEALLSFDSRDWVGQLSLPTLIVDSAADRPFFAEEASSLSRAIHASRRVTLPGGHASTVEQWRALGHLLKTFFGEFGQPDRSPVSVYGGQGVPRLQGVSQNRQVSRNVAPL</sequence>
<feature type="domain" description="AB hydrolase-1" evidence="1">
    <location>
        <begin position="19"/>
        <end position="241"/>
    </location>
</feature>
<keyword evidence="3" id="KW-1185">Reference proteome</keyword>
<dbReference type="InterPro" id="IPR000073">
    <property type="entry name" value="AB_hydrolase_1"/>
</dbReference>
<dbReference type="PRINTS" id="PR00111">
    <property type="entry name" value="ABHYDROLASE"/>
</dbReference>
<dbReference type="GO" id="GO:0016020">
    <property type="term" value="C:membrane"/>
    <property type="evidence" value="ECO:0007669"/>
    <property type="project" value="TreeGrafter"/>
</dbReference>
<evidence type="ECO:0000313" key="2">
    <source>
        <dbReference type="EMBL" id="SFI99444.1"/>
    </source>
</evidence>
<name>A0A1I3MQN8_9BURK</name>
<dbReference type="GO" id="GO:0016787">
    <property type="term" value="F:hydrolase activity"/>
    <property type="evidence" value="ECO:0007669"/>
    <property type="project" value="UniProtKB-KW"/>
</dbReference>
<dbReference type="Pfam" id="PF00561">
    <property type="entry name" value="Abhydrolase_1"/>
    <property type="match status" value="1"/>
</dbReference>
<dbReference type="EMBL" id="FOQU01000005">
    <property type="protein sequence ID" value="SFI99444.1"/>
    <property type="molecule type" value="Genomic_DNA"/>
</dbReference>